<dbReference type="AlphaFoldDB" id="A0A4V5P796"/>
<evidence type="ECO:0000256" key="1">
    <source>
        <dbReference type="SAM" id="Phobius"/>
    </source>
</evidence>
<organism evidence="2 3">
    <name type="scientific">Monodon monoceros</name>
    <name type="common">Narwhal</name>
    <name type="synonym">Ceratodon monodon</name>
    <dbReference type="NCBI Taxonomy" id="40151"/>
    <lineage>
        <taxon>Eukaryota</taxon>
        <taxon>Metazoa</taxon>
        <taxon>Chordata</taxon>
        <taxon>Craniata</taxon>
        <taxon>Vertebrata</taxon>
        <taxon>Euteleostomi</taxon>
        <taxon>Mammalia</taxon>
        <taxon>Eutheria</taxon>
        <taxon>Laurasiatheria</taxon>
        <taxon>Artiodactyla</taxon>
        <taxon>Whippomorpha</taxon>
        <taxon>Cetacea</taxon>
        <taxon>Odontoceti</taxon>
        <taxon>Monodontidae</taxon>
        <taxon>Monodon</taxon>
    </lineage>
</organism>
<feature type="transmembrane region" description="Helical" evidence="1">
    <location>
        <begin position="48"/>
        <end position="67"/>
    </location>
</feature>
<reference evidence="3" key="1">
    <citation type="journal article" date="2019" name="IScience">
        <title>Narwhal Genome Reveals Long-Term Low Genetic Diversity despite Current Large Abundance Size.</title>
        <authorList>
            <person name="Westbury M.V."/>
            <person name="Petersen B."/>
            <person name="Garde E."/>
            <person name="Heide-Jorgensen M.P."/>
            <person name="Lorenzen E.D."/>
        </authorList>
    </citation>
    <scope>NUCLEOTIDE SEQUENCE [LARGE SCALE GENOMIC DNA]</scope>
</reference>
<keyword evidence="1" id="KW-1133">Transmembrane helix</keyword>
<evidence type="ECO:0000313" key="2">
    <source>
        <dbReference type="EMBL" id="TKC39280.1"/>
    </source>
</evidence>
<evidence type="ECO:0000313" key="3">
    <source>
        <dbReference type="Proteomes" id="UP000308365"/>
    </source>
</evidence>
<dbReference type="EMBL" id="RWIC01000885">
    <property type="protein sequence ID" value="TKC39280.1"/>
    <property type="molecule type" value="Genomic_DNA"/>
</dbReference>
<name>A0A4V5P796_MONMO</name>
<gene>
    <name evidence="2" type="ORF">EI555_002965</name>
</gene>
<sequence>MMASGPLGPVGVPALCPVEEVPDNEQGTALILFPSMEATSVKGVMCRVIFAIVTLVQLMVTGVLGVAGECAAGRVMGGRCGGTAHVITLVPPMEEELVGAQTPRSRDATLTYVLWMEVGETGIVGAGVLPLVEEVKRLENDSVTIQYHPKVVAPA</sequence>
<accession>A0A4V5P796</accession>
<comment type="caution">
    <text evidence="2">The sequence shown here is derived from an EMBL/GenBank/DDBJ whole genome shotgun (WGS) entry which is preliminary data.</text>
</comment>
<proteinExistence type="predicted"/>
<keyword evidence="1" id="KW-0812">Transmembrane</keyword>
<protein>
    <submittedName>
        <fullName evidence="2">Uncharacterized protein</fullName>
    </submittedName>
</protein>
<dbReference type="Proteomes" id="UP000308365">
    <property type="component" value="Unassembled WGS sequence"/>
</dbReference>
<keyword evidence="1" id="KW-0472">Membrane</keyword>